<dbReference type="InterPro" id="IPR027469">
    <property type="entry name" value="Cation_efflux_TMD_sf"/>
</dbReference>
<keyword evidence="4 6" id="KW-1133">Transmembrane helix</keyword>
<dbReference type="InterPro" id="IPR058533">
    <property type="entry name" value="Cation_efflux_TM"/>
</dbReference>
<evidence type="ECO:0000259" key="7">
    <source>
        <dbReference type="Pfam" id="PF01545"/>
    </source>
</evidence>
<dbReference type="Pfam" id="PF01545">
    <property type="entry name" value="Cation_efflux"/>
    <property type="match status" value="1"/>
</dbReference>
<feature type="transmembrane region" description="Helical" evidence="6">
    <location>
        <begin position="219"/>
        <end position="236"/>
    </location>
</feature>
<keyword evidence="3" id="KW-0864">Zinc transport</keyword>
<sequence length="264" mass="28593">MDKSTFRVQHMDCQAEESIVRMKLDGISAVKGLDFDLKNRQLTVFHAGQIDLINGLINELGLGSALLNTEKTEQELEVEDAKAQRKLLWTVLAINFGFFLVEMTTGIISKSMGLVADSLDMLADALVYGLSLFAVGAAASRKKNVAKASGYFQLLLAIVGFVEVVRRAIGQEALPNFQTMIVVSALALIANAFCLYLLQKSKSKEAHMQATMIFTSNDIIINAGVILAGVLVLFTGSALPDLVIGAIVFVIVIRGAFRILKLAK</sequence>
<proteinExistence type="predicted"/>
<keyword evidence="9" id="KW-1185">Reference proteome</keyword>
<evidence type="ECO:0000313" key="8">
    <source>
        <dbReference type="EMBL" id="MBC3539818.1"/>
    </source>
</evidence>
<dbReference type="Gene3D" id="1.20.1510.10">
    <property type="entry name" value="Cation efflux protein transmembrane domain"/>
    <property type="match status" value="1"/>
</dbReference>
<dbReference type="EMBL" id="JACOAF010000021">
    <property type="protein sequence ID" value="MBC3539818.1"/>
    <property type="molecule type" value="Genomic_DNA"/>
</dbReference>
<dbReference type="Proteomes" id="UP000659698">
    <property type="component" value="Unassembled WGS sequence"/>
</dbReference>
<dbReference type="PANTHER" id="PTHR11562:SF17">
    <property type="entry name" value="RE54080P-RELATED"/>
    <property type="match status" value="1"/>
</dbReference>
<name>A0ABR6VRK1_9BACT</name>
<reference evidence="8 9" key="1">
    <citation type="journal article" date="2019" name="Int. J. Syst. Evol. Microbiol.">
        <title>Rufibacter sediminis sp. nov., isolated from freshwater lake sediment.</title>
        <authorList>
            <person name="Qu J.H."/>
            <person name="Zhang L.J."/>
            <person name="Fu Y.H."/>
            <person name="Li H.F."/>
        </authorList>
    </citation>
    <scope>NUCLEOTIDE SEQUENCE [LARGE SCALE GENOMIC DNA]</scope>
    <source>
        <strain evidence="8 9">H-1</strain>
    </source>
</reference>
<protein>
    <submittedName>
        <fullName evidence="8">Cation transporter</fullName>
    </submittedName>
</protein>
<feature type="transmembrane region" description="Helical" evidence="6">
    <location>
        <begin position="242"/>
        <end position="260"/>
    </location>
</feature>
<gene>
    <name evidence="8" type="ORF">H7U12_09000</name>
</gene>
<evidence type="ECO:0000313" key="9">
    <source>
        <dbReference type="Proteomes" id="UP000659698"/>
    </source>
</evidence>
<evidence type="ECO:0000256" key="5">
    <source>
        <dbReference type="ARBA" id="ARBA00023136"/>
    </source>
</evidence>
<comment type="subcellular location">
    <subcellularLocation>
        <location evidence="1">Membrane</location>
        <topology evidence="1">Multi-pass membrane protein</topology>
    </subcellularLocation>
</comment>
<organism evidence="8 9">
    <name type="scientific">Rufibacter sediminis</name>
    <dbReference type="NCBI Taxonomy" id="2762756"/>
    <lineage>
        <taxon>Bacteria</taxon>
        <taxon>Pseudomonadati</taxon>
        <taxon>Bacteroidota</taxon>
        <taxon>Cytophagia</taxon>
        <taxon>Cytophagales</taxon>
        <taxon>Hymenobacteraceae</taxon>
        <taxon>Rufibacter</taxon>
    </lineage>
</organism>
<dbReference type="PANTHER" id="PTHR11562">
    <property type="entry name" value="CATION EFFLUX PROTEIN/ ZINC TRANSPORTER"/>
    <property type="match status" value="1"/>
</dbReference>
<feature type="transmembrane region" description="Helical" evidence="6">
    <location>
        <begin position="181"/>
        <end position="198"/>
    </location>
</feature>
<accession>A0ABR6VRK1</accession>
<keyword evidence="5 6" id="KW-0472">Membrane</keyword>
<feature type="domain" description="Cation efflux protein transmembrane" evidence="7">
    <location>
        <begin position="89"/>
        <end position="261"/>
    </location>
</feature>
<feature type="transmembrane region" description="Helical" evidence="6">
    <location>
        <begin position="121"/>
        <end position="139"/>
    </location>
</feature>
<evidence type="ECO:0000256" key="4">
    <source>
        <dbReference type="ARBA" id="ARBA00022989"/>
    </source>
</evidence>
<keyword evidence="3" id="KW-0862">Zinc</keyword>
<keyword evidence="2 6" id="KW-0812">Transmembrane</keyword>
<dbReference type="SUPFAM" id="SSF161111">
    <property type="entry name" value="Cation efflux protein transmembrane domain-like"/>
    <property type="match status" value="1"/>
</dbReference>
<evidence type="ECO:0000256" key="6">
    <source>
        <dbReference type="SAM" id="Phobius"/>
    </source>
</evidence>
<evidence type="ECO:0000256" key="3">
    <source>
        <dbReference type="ARBA" id="ARBA00022906"/>
    </source>
</evidence>
<keyword evidence="3" id="KW-0406">Ion transport</keyword>
<dbReference type="SUPFAM" id="SSF55008">
    <property type="entry name" value="HMA, heavy metal-associated domain"/>
    <property type="match status" value="1"/>
</dbReference>
<keyword evidence="3" id="KW-0813">Transport</keyword>
<comment type="caution">
    <text evidence="8">The sequence shown here is derived from an EMBL/GenBank/DDBJ whole genome shotgun (WGS) entry which is preliminary data.</text>
</comment>
<feature type="transmembrane region" description="Helical" evidence="6">
    <location>
        <begin position="151"/>
        <end position="169"/>
    </location>
</feature>
<evidence type="ECO:0000256" key="2">
    <source>
        <dbReference type="ARBA" id="ARBA00022692"/>
    </source>
</evidence>
<evidence type="ECO:0000256" key="1">
    <source>
        <dbReference type="ARBA" id="ARBA00004141"/>
    </source>
</evidence>
<feature type="transmembrane region" description="Helical" evidence="6">
    <location>
        <begin position="87"/>
        <end position="109"/>
    </location>
</feature>
<dbReference type="InterPro" id="IPR050681">
    <property type="entry name" value="CDF/SLC30A"/>
</dbReference>
<dbReference type="InterPro" id="IPR036163">
    <property type="entry name" value="HMA_dom_sf"/>
</dbReference>
<dbReference type="RefSeq" id="WP_186636252.1">
    <property type="nucleotide sequence ID" value="NZ_JACOAF010000021.1"/>
</dbReference>